<gene>
    <name evidence="1" type="ORF">CCAP1982_LOCUS21477</name>
</gene>
<organism evidence="1 2">
    <name type="scientific">Ceratitis capitata</name>
    <name type="common">Mediterranean fruit fly</name>
    <name type="synonym">Tephritis capitata</name>
    <dbReference type="NCBI Taxonomy" id="7213"/>
    <lineage>
        <taxon>Eukaryota</taxon>
        <taxon>Metazoa</taxon>
        <taxon>Ecdysozoa</taxon>
        <taxon>Arthropoda</taxon>
        <taxon>Hexapoda</taxon>
        <taxon>Insecta</taxon>
        <taxon>Pterygota</taxon>
        <taxon>Neoptera</taxon>
        <taxon>Endopterygota</taxon>
        <taxon>Diptera</taxon>
        <taxon>Brachycera</taxon>
        <taxon>Muscomorpha</taxon>
        <taxon>Tephritoidea</taxon>
        <taxon>Tephritidae</taxon>
        <taxon>Ceratitis</taxon>
        <taxon>Ceratitis</taxon>
    </lineage>
</organism>
<protein>
    <submittedName>
        <fullName evidence="1">(Mediterranean fruit fly) hypothetical protein</fullName>
    </submittedName>
</protein>
<dbReference type="AlphaFoldDB" id="A0A811VGX2"/>
<evidence type="ECO:0000313" key="1">
    <source>
        <dbReference type="EMBL" id="CAD7013413.1"/>
    </source>
</evidence>
<proteinExistence type="predicted"/>
<name>A0A811VGX2_CERCA</name>
<dbReference type="EMBL" id="CAJHJT010000056">
    <property type="protein sequence ID" value="CAD7013413.1"/>
    <property type="molecule type" value="Genomic_DNA"/>
</dbReference>
<reference evidence="1" key="1">
    <citation type="submission" date="2020-11" db="EMBL/GenBank/DDBJ databases">
        <authorList>
            <person name="Whitehead M."/>
        </authorList>
    </citation>
    <scope>NUCLEOTIDE SEQUENCE</scope>
    <source>
        <strain evidence="1">EGII</strain>
    </source>
</reference>
<evidence type="ECO:0000313" key="2">
    <source>
        <dbReference type="Proteomes" id="UP000606786"/>
    </source>
</evidence>
<accession>A0A811VGX2</accession>
<comment type="caution">
    <text evidence="1">The sequence shown here is derived from an EMBL/GenBank/DDBJ whole genome shotgun (WGS) entry which is preliminary data.</text>
</comment>
<keyword evidence="2" id="KW-1185">Reference proteome</keyword>
<dbReference type="Proteomes" id="UP000606786">
    <property type="component" value="Unassembled WGS sequence"/>
</dbReference>
<sequence>MCAHTDRRSALQHTWMPLSDECQKDNKLMCDAVQLIKRAARIATCYANMFIRSMHACAHIQRTLSYRAEHHSRAACLRVAEVYRARVSCRLTCATTTSSSSSTRQPLLVGLWMQRPHRTHNLFTSTRRLPCTLHFIALR</sequence>